<dbReference type="Pfam" id="PF01135">
    <property type="entry name" value="PCMT"/>
    <property type="match status" value="1"/>
</dbReference>
<dbReference type="STRING" id="1560234.SP90_11815"/>
<keyword evidence="4" id="KW-0808">Transferase</keyword>
<dbReference type="InterPro" id="IPR029063">
    <property type="entry name" value="SAM-dependent_MTases_sf"/>
</dbReference>
<dbReference type="AlphaFoldDB" id="A0A1B7XB22"/>
<dbReference type="InterPro" id="IPR014777">
    <property type="entry name" value="4pyrrole_Mease_sub1"/>
</dbReference>
<dbReference type="PIRSF" id="PIRSF036428">
    <property type="entry name" value="CobL"/>
    <property type="match status" value="1"/>
</dbReference>
<evidence type="ECO:0000256" key="2">
    <source>
        <dbReference type="ARBA" id="ARBA00022573"/>
    </source>
</evidence>
<dbReference type="SUPFAM" id="SSF53335">
    <property type="entry name" value="S-adenosyl-L-methionine-dependent methyltransferases"/>
    <property type="match status" value="1"/>
</dbReference>
<dbReference type="InterPro" id="IPR050714">
    <property type="entry name" value="Cobalamin_biosynth_MTase"/>
</dbReference>
<protein>
    <recommendedName>
        <fullName evidence="6">Tetrapyrrole methylase domain-containing protein</fullName>
    </recommendedName>
</protein>
<keyword evidence="2" id="KW-0169">Cobalamin biosynthesis</keyword>
<accession>A0A1B7XB22</accession>
<evidence type="ECO:0000313" key="7">
    <source>
        <dbReference type="EMBL" id="OBQ46571.1"/>
    </source>
</evidence>
<dbReference type="InterPro" id="IPR012818">
    <property type="entry name" value="CbiE"/>
</dbReference>
<evidence type="ECO:0000256" key="3">
    <source>
        <dbReference type="ARBA" id="ARBA00022603"/>
    </source>
</evidence>
<dbReference type="InterPro" id="IPR006365">
    <property type="entry name" value="Cbl_synth_CobL"/>
</dbReference>
<name>A0A1B7XB22_9BACT</name>
<dbReference type="InterPro" id="IPR014008">
    <property type="entry name" value="Cbl_synth_MTase_CbiT"/>
</dbReference>
<dbReference type="InterPro" id="IPR000878">
    <property type="entry name" value="4pyrrol_Mease"/>
</dbReference>
<dbReference type="GO" id="GO:0032259">
    <property type="term" value="P:methylation"/>
    <property type="evidence" value="ECO:0007669"/>
    <property type="project" value="UniProtKB-KW"/>
</dbReference>
<dbReference type="Pfam" id="PF00590">
    <property type="entry name" value="TP_methylase"/>
    <property type="match status" value="1"/>
</dbReference>
<dbReference type="PATRIC" id="fig|1560234.3.peg.1456"/>
<dbReference type="Gene3D" id="3.40.1010.10">
    <property type="entry name" value="Cobalt-precorrin-4 Transmethylase, Domain 1"/>
    <property type="match status" value="1"/>
</dbReference>
<keyword evidence="3" id="KW-0489">Methyltransferase</keyword>
<dbReference type="CDD" id="cd11644">
    <property type="entry name" value="Precorrin-6Y-MT"/>
    <property type="match status" value="1"/>
</dbReference>
<dbReference type="UniPathway" id="UPA00148"/>
<dbReference type="Gene3D" id="3.40.50.150">
    <property type="entry name" value="Vaccinia Virus protein VP39"/>
    <property type="match status" value="1"/>
</dbReference>
<reference evidence="7 8" key="1">
    <citation type="submission" date="2015-01" db="EMBL/GenBank/DDBJ databases">
        <title>Desulfovibrio sp. JC271 draft genome sequence.</title>
        <authorList>
            <person name="Shivani Y."/>
            <person name="Subhash Y."/>
            <person name="Sasikala C."/>
            <person name="Ramana C.V."/>
        </authorList>
    </citation>
    <scope>NUCLEOTIDE SEQUENCE [LARGE SCALE GENOMIC DNA]</scope>
    <source>
        <strain evidence="7 8">JC271</strain>
    </source>
</reference>
<dbReference type="Gene3D" id="3.30.950.10">
    <property type="entry name" value="Methyltransferase, Cobalt-precorrin-4 Transmethylase, Domain 2"/>
    <property type="match status" value="1"/>
</dbReference>
<evidence type="ECO:0000256" key="5">
    <source>
        <dbReference type="ARBA" id="ARBA00022691"/>
    </source>
</evidence>
<dbReference type="NCBIfam" id="TIGR02469">
    <property type="entry name" value="CbiT"/>
    <property type="match status" value="1"/>
</dbReference>
<organism evidence="7 8">
    <name type="scientific">Halodesulfovibrio spirochaetisodalis</name>
    <dbReference type="NCBI Taxonomy" id="1560234"/>
    <lineage>
        <taxon>Bacteria</taxon>
        <taxon>Pseudomonadati</taxon>
        <taxon>Thermodesulfobacteriota</taxon>
        <taxon>Desulfovibrionia</taxon>
        <taxon>Desulfovibrionales</taxon>
        <taxon>Desulfovibrionaceae</taxon>
        <taxon>Halodesulfovibrio</taxon>
    </lineage>
</organism>
<dbReference type="GO" id="GO:0009236">
    <property type="term" value="P:cobalamin biosynthetic process"/>
    <property type="evidence" value="ECO:0007669"/>
    <property type="project" value="UniProtKB-UniPathway"/>
</dbReference>
<evidence type="ECO:0000256" key="4">
    <source>
        <dbReference type="ARBA" id="ARBA00022679"/>
    </source>
</evidence>
<dbReference type="EMBL" id="JXMS01000021">
    <property type="protein sequence ID" value="OBQ46571.1"/>
    <property type="molecule type" value="Genomic_DNA"/>
</dbReference>
<dbReference type="GO" id="GO:0008276">
    <property type="term" value="F:protein methyltransferase activity"/>
    <property type="evidence" value="ECO:0007669"/>
    <property type="project" value="InterPro"/>
</dbReference>
<dbReference type="SUPFAM" id="SSF53790">
    <property type="entry name" value="Tetrapyrrole methylase"/>
    <property type="match status" value="1"/>
</dbReference>
<dbReference type="OrthoDB" id="9787825at2"/>
<gene>
    <name evidence="7" type="ORF">SP90_11815</name>
</gene>
<dbReference type="Proteomes" id="UP000091979">
    <property type="component" value="Unassembled WGS sequence"/>
</dbReference>
<evidence type="ECO:0000259" key="6">
    <source>
        <dbReference type="Pfam" id="PF00590"/>
    </source>
</evidence>
<dbReference type="InterPro" id="IPR014776">
    <property type="entry name" value="4pyrrole_Mease_sub2"/>
</dbReference>
<evidence type="ECO:0000313" key="8">
    <source>
        <dbReference type="Proteomes" id="UP000091979"/>
    </source>
</evidence>
<comment type="pathway">
    <text evidence="1">Cofactor biosynthesis; adenosylcobalamin biosynthesis.</text>
</comment>
<dbReference type="InterPro" id="IPR035996">
    <property type="entry name" value="4pyrrol_Methylase_sf"/>
</dbReference>
<feature type="domain" description="Tetrapyrrole methylase" evidence="6">
    <location>
        <begin position="3"/>
        <end position="191"/>
    </location>
</feature>
<keyword evidence="8" id="KW-1185">Reference proteome</keyword>
<dbReference type="PANTHER" id="PTHR43182">
    <property type="entry name" value="COBALT-PRECORRIN-6B C(15)-METHYLTRANSFERASE (DECARBOXYLATING)"/>
    <property type="match status" value="1"/>
</dbReference>
<proteinExistence type="predicted"/>
<evidence type="ECO:0000256" key="1">
    <source>
        <dbReference type="ARBA" id="ARBA00004953"/>
    </source>
</evidence>
<comment type="caution">
    <text evidence="7">The sequence shown here is derived from an EMBL/GenBank/DDBJ whole genome shotgun (WGS) entry which is preliminary data.</text>
</comment>
<dbReference type="PANTHER" id="PTHR43182:SF1">
    <property type="entry name" value="COBALT-PRECORRIN-7 C(5)-METHYLTRANSFERASE"/>
    <property type="match status" value="1"/>
</dbReference>
<dbReference type="NCBIfam" id="TIGR02467">
    <property type="entry name" value="CbiE"/>
    <property type="match status" value="1"/>
</dbReference>
<keyword evidence="5" id="KW-0949">S-adenosyl-L-methionine</keyword>
<sequence length="409" mass="45052">MPIHVVGLGIDPDTLPEIHEQIITTADVLVGGNRQLESYSNLNAERIPVTAPLSDVFEAMASRYNARKEVVVIADGDPLFFGIGDRIIKEFGSDNVIVHPNTATVQAIASKAKVSWQNMRMVSLHGRRDYTPLYTALMQCDHVTALTDDTNIPAVIAQKLVDRGVSWFRMHIFEKMGTADECITVCTLEEASTRTFASLNAVLLERTGSPDKPLRLGIPDSHYATENQLITKRPVRTASLGILELEPHHIMWDIGAGSGSVSIEAGHLLTKGGVFSVERKSERVDIIRENRSRFGAINVDIQHGDAQQCIEDFPTPDRIFMGGGLGSDSTLLAPLCERLRDGGRIVVNCTLLSSLETAKEYFKTLDWEYDVTLIQSADSRPLAGDIRLDSMNPIFIISAHKPVPEKQPD</sequence>
<dbReference type="RefSeq" id="WP_066856362.1">
    <property type="nucleotide sequence ID" value="NZ_JXMS01000021.1"/>
</dbReference>